<keyword evidence="5" id="KW-1185">Reference proteome</keyword>
<dbReference type="PRINTS" id="PR00463">
    <property type="entry name" value="EP450I"/>
</dbReference>
<dbReference type="GO" id="GO:0005506">
    <property type="term" value="F:iron ion binding"/>
    <property type="evidence" value="ECO:0007669"/>
    <property type="project" value="InterPro"/>
</dbReference>
<dbReference type="InterPro" id="IPR050121">
    <property type="entry name" value="Cytochrome_P450_monoxygenase"/>
</dbReference>
<dbReference type="GO" id="GO:0020037">
    <property type="term" value="F:heme binding"/>
    <property type="evidence" value="ECO:0007669"/>
    <property type="project" value="InterPro"/>
</dbReference>
<dbReference type="InterPro" id="IPR036396">
    <property type="entry name" value="Cyt_P450_sf"/>
</dbReference>
<keyword evidence="3" id="KW-0408">Iron</keyword>
<dbReference type="PANTHER" id="PTHR24305">
    <property type="entry name" value="CYTOCHROME P450"/>
    <property type="match status" value="1"/>
</dbReference>
<dbReference type="InterPro" id="IPR001128">
    <property type="entry name" value="Cyt_P450"/>
</dbReference>
<evidence type="ECO:0000256" key="3">
    <source>
        <dbReference type="ARBA" id="ARBA00023004"/>
    </source>
</evidence>
<dbReference type="Gene3D" id="1.10.630.10">
    <property type="entry name" value="Cytochrome P450"/>
    <property type="match status" value="1"/>
</dbReference>
<dbReference type="GO" id="GO:0004497">
    <property type="term" value="F:monooxygenase activity"/>
    <property type="evidence" value="ECO:0007669"/>
    <property type="project" value="InterPro"/>
</dbReference>
<dbReference type="Proteomes" id="UP000573603">
    <property type="component" value="Unassembled WGS sequence"/>
</dbReference>
<accession>A0A8H4YL38</accession>
<evidence type="ECO:0000256" key="2">
    <source>
        <dbReference type="ARBA" id="ARBA00022723"/>
    </source>
</evidence>
<organism evidence="4 5">
    <name type="scientific">Fusarium anthophilum</name>
    <dbReference type="NCBI Taxonomy" id="48485"/>
    <lineage>
        <taxon>Eukaryota</taxon>
        <taxon>Fungi</taxon>
        <taxon>Dikarya</taxon>
        <taxon>Ascomycota</taxon>
        <taxon>Pezizomycotina</taxon>
        <taxon>Sordariomycetes</taxon>
        <taxon>Hypocreomycetidae</taxon>
        <taxon>Hypocreales</taxon>
        <taxon>Nectriaceae</taxon>
        <taxon>Fusarium</taxon>
        <taxon>Fusarium fujikuroi species complex</taxon>
    </lineage>
</organism>
<keyword evidence="1" id="KW-0349">Heme</keyword>
<keyword evidence="2" id="KW-0479">Metal-binding</keyword>
<dbReference type="Pfam" id="PF00067">
    <property type="entry name" value="p450"/>
    <property type="match status" value="1"/>
</dbReference>
<evidence type="ECO:0000313" key="5">
    <source>
        <dbReference type="Proteomes" id="UP000573603"/>
    </source>
</evidence>
<dbReference type="PANTHER" id="PTHR24305:SF190">
    <property type="entry name" value="P450, PUTATIVE (EUROFUNG)-RELATED"/>
    <property type="match status" value="1"/>
</dbReference>
<dbReference type="SUPFAM" id="SSF48264">
    <property type="entry name" value="Cytochrome P450"/>
    <property type="match status" value="1"/>
</dbReference>
<reference evidence="4 5" key="1">
    <citation type="journal article" date="2020" name="BMC Genomics">
        <title>Correction to: Identification and distribution of gene clusters required for synthesis of sphingolipid metabolism inhibitors in diverse species of the filamentous fungus Fusarium.</title>
        <authorList>
            <person name="Kim H.S."/>
            <person name="Lohmar J.M."/>
            <person name="Busman M."/>
            <person name="Brown D.W."/>
            <person name="Naumann T.A."/>
            <person name="Divon H.H."/>
            <person name="Lysoe E."/>
            <person name="Uhlig S."/>
            <person name="Proctor R.H."/>
        </authorList>
    </citation>
    <scope>NUCLEOTIDE SEQUENCE [LARGE SCALE GENOMIC DNA]</scope>
    <source>
        <strain evidence="4 5">NRRL 25214</strain>
    </source>
</reference>
<dbReference type="AlphaFoldDB" id="A0A8H4YL38"/>
<protein>
    <recommendedName>
        <fullName evidence="6">Cytochrome P450 monooxygenase</fullName>
    </recommendedName>
</protein>
<gene>
    <name evidence="4" type="ORF">FANTH_14008</name>
</gene>
<evidence type="ECO:0000313" key="4">
    <source>
        <dbReference type="EMBL" id="KAF5230027.1"/>
    </source>
</evidence>
<comment type="caution">
    <text evidence="4">The sequence shown here is derived from an EMBL/GenBank/DDBJ whole genome shotgun (WGS) entry which is preliminary data.</text>
</comment>
<evidence type="ECO:0000256" key="1">
    <source>
        <dbReference type="ARBA" id="ARBA00022617"/>
    </source>
</evidence>
<dbReference type="EMBL" id="JABEVY010000548">
    <property type="protein sequence ID" value="KAF5230027.1"/>
    <property type="molecule type" value="Genomic_DNA"/>
</dbReference>
<proteinExistence type="predicted"/>
<dbReference type="InterPro" id="IPR002401">
    <property type="entry name" value="Cyt_P450_E_grp-I"/>
</dbReference>
<sequence>MERIKEAQAGPKAMPLDDSEVATQDLLSKFLAKNSSNPDAFTSFHIISGCLSNMVAGSDTTAISLSAILYYLVKYPRCMIKLREEVDSFTAKGELSYHITYKQSLQMPYLQAIIKEALRLYPATGLPLERVVPKGGATISGCIFPEGSVVGINIWVAHRDIEVFGHDADEFSPERWLQDDVDRVALMNRFWMPKLTFPLNSLVLVLGRASVVTSLCLRCLVQKGLAYGKLLVCQTY</sequence>
<name>A0A8H4YL38_9HYPO</name>
<evidence type="ECO:0008006" key="6">
    <source>
        <dbReference type="Google" id="ProtNLM"/>
    </source>
</evidence>
<dbReference type="GO" id="GO:0016705">
    <property type="term" value="F:oxidoreductase activity, acting on paired donors, with incorporation or reduction of molecular oxygen"/>
    <property type="evidence" value="ECO:0007669"/>
    <property type="project" value="InterPro"/>
</dbReference>
<dbReference type="PRINTS" id="PR00385">
    <property type="entry name" value="P450"/>
</dbReference>